<accession>A0A918K6W6</accession>
<dbReference type="AlphaFoldDB" id="A0A918K6W6"/>
<evidence type="ECO:0000256" key="1">
    <source>
        <dbReference type="SAM" id="MobiDB-lite"/>
    </source>
</evidence>
<dbReference type="Proteomes" id="UP000619244">
    <property type="component" value="Unassembled WGS sequence"/>
</dbReference>
<comment type="caution">
    <text evidence="2">The sequence shown here is derived from an EMBL/GenBank/DDBJ whole genome shotgun (WGS) entry which is preliminary data.</text>
</comment>
<feature type="compositionally biased region" description="Low complexity" evidence="1">
    <location>
        <begin position="48"/>
        <end position="66"/>
    </location>
</feature>
<sequence length="121" mass="12091">MRHRFRKGPVGTHEAERNDTAVRRLHGRAAGAQVAAPLPLTAAGGRGPSDPAARSAAGPAGTAAAADRIRPPEGAPGPGLPATARPVDGRATAGDGAPPARGPRADRVPRSPTDQLHGGTE</sequence>
<feature type="region of interest" description="Disordered" evidence="1">
    <location>
        <begin position="1"/>
        <end position="121"/>
    </location>
</feature>
<organism evidence="2 3">
    <name type="scientific">Streptomyces minutiscleroticus</name>
    <dbReference type="NCBI Taxonomy" id="68238"/>
    <lineage>
        <taxon>Bacteria</taxon>
        <taxon>Bacillati</taxon>
        <taxon>Actinomycetota</taxon>
        <taxon>Actinomycetes</taxon>
        <taxon>Kitasatosporales</taxon>
        <taxon>Streptomycetaceae</taxon>
        <taxon>Streptomyces</taxon>
    </lineage>
</organism>
<feature type="compositionally biased region" description="Basic and acidic residues" evidence="1">
    <location>
        <begin position="13"/>
        <end position="22"/>
    </location>
</feature>
<evidence type="ECO:0000313" key="2">
    <source>
        <dbReference type="EMBL" id="GGX52791.1"/>
    </source>
</evidence>
<proteinExistence type="predicted"/>
<reference evidence="2" key="1">
    <citation type="journal article" date="2014" name="Int. J. Syst. Evol. Microbiol.">
        <title>Complete genome sequence of Corynebacterium casei LMG S-19264T (=DSM 44701T), isolated from a smear-ripened cheese.</title>
        <authorList>
            <consortium name="US DOE Joint Genome Institute (JGI-PGF)"/>
            <person name="Walter F."/>
            <person name="Albersmeier A."/>
            <person name="Kalinowski J."/>
            <person name="Ruckert C."/>
        </authorList>
    </citation>
    <scope>NUCLEOTIDE SEQUENCE</scope>
    <source>
        <strain evidence="2">JCM 4790</strain>
    </source>
</reference>
<evidence type="ECO:0000313" key="3">
    <source>
        <dbReference type="Proteomes" id="UP000619244"/>
    </source>
</evidence>
<keyword evidence="3" id="KW-1185">Reference proteome</keyword>
<gene>
    <name evidence="2" type="ORF">GCM10010358_03180</name>
</gene>
<protein>
    <submittedName>
        <fullName evidence="2">Uncharacterized protein</fullName>
    </submittedName>
</protein>
<dbReference type="EMBL" id="BMVU01000001">
    <property type="protein sequence ID" value="GGX52791.1"/>
    <property type="molecule type" value="Genomic_DNA"/>
</dbReference>
<name>A0A918K6W6_9ACTN</name>
<reference evidence="2" key="2">
    <citation type="submission" date="2020-09" db="EMBL/GenBank/DDBJ databases">
        <authorList>
            <person name="Sun Q."/>
            <person name="Ohkuma M."/>
        </authorList>
    </citation>
    <scope>NUCLEOTIDE SEQUENCE</scope>
    <source>
        <strain evidence="2">JCM 4790</strain>
    </source>
</reference>